<proteinExistence type="inferred from homology"/>
<sequence length="613" mass="67756">MDDDSAEIELLEQNLNKTRLISQRMTSILTSFDSRLVKLEKSILPLYTSTQKLKLRAGNIDRALLKIDEVASSQEGVAVEEALILRGPQPGQLDEYKDGLERLNAAIAFKASAEDSRDTARLVETGAKKLTQLYTKLVAEGSSGSPSLGLEFTPPTFPPSLLASLRPLVAFLRTLPLPSTHPSHPAAPGILATLKEAQRGYADMRGNWNRRGLEMHGKRVVDRAETLDGVEAGREFGRWVDHLLGVAEMEYTLLADLVPLTSGVVLASTYDTLLAPLLSLFTDTLSSLTSIIKRSLHKYTFLALSTYSSLSALQTRWEVLLTRRASAGATNELRDGLSAIRAVCLRSFPEFLADLKMAAMGKGGEMSTGLADFTVTTVEYMNRIPEVQEAVGSALVGLGDGNWKMGDGKQVGKGGKSGGDVNGQIVMEHYIYDVVTTVLASLTTVSRTQRRGAFGSIFLLNNVSYFRDQVDRQPWNPCRPSLLSKPTQDVLSSALRTAKAAYFDSNFSALMQTLSEDSREKVGGSAWKAGVKEKFTRFYDLLEEVKERHRLVRVLEEDGEGREKVGEEVVKLVVPVLQRFTQKQREKEFSKSEWLYIKLSAEEVETQIKSFYK</sequence>
<dbReference type="GO" id="GO:0005935">
    <property type="term" value="C:cellular bud neck"/>
    <property type="evidence" value="ECO:0007669"/>
    <property type="project" value="UniProtKB-SubCell"/>
</dbReference>
<dbReference type="HOGENOM" id="CLU_010236_4_3_1"/>
<dbReference type="AlphaFoldDB" id="F8QGM5"/>
<feature type="domain" description="Exocyst complex subunit Exo70 C-terminal" evidence="5">
    <location>
        <begin position="242"/>
        <end position="609"/>
    </location>
</feature>
<keyword evidence="4" id="KW-0653">Protein transport</keyword>
<dbReference type="Pfam" id="PF03081">
    <property type="entry name" value="Exo70_C"/>
    <property type="match status" value="1"/>
</dbReference>
<evidence type="ECO:0000256" key="1">
    <source>
        <dbReference type="ARBA" id="ARBA00006756"/>
    </source>
</evidence>
<keyword evidence="3 4" id="KW-0268">Exocytosis</keyword>
<comment type="function">
    <text evidence="4">Involved in the secretory pathway as part of the exocyst complex which tethers secretory vesicles to the sites of exocytosis. Also plays a role in the assembly of the exocyst.</text>
</comment>
<evidence type="ECO:0000313" key="6">
    <source>
        <dbReference type="EMBL" id="EGN92571.1"/>
    </source>
</evidence>
<dbReference type="SUPFAM" id="SSF74788">
    <property type="entry name" value="Cullin repeat-like"/>
    <property type="match status" value="1"/>
</dbReference>
<dbReference type="GO" id="GO:0005546">
    <property type="term" value="F:phosphatidylinositol-4,5-bisphosphate binding"/>
    <property type="evidence" value="ECO:0007669"/>
    <property type="project" value="InterPro"/>
</dbReference>
<dbReference type="GO" id="GO:0000145">
    <property type="term" value="C:exocyst"/>
    <property type="evidence" value="ECO:0007669"/>
    <property type="project" value="InterPro"/>
</dbReference>
<evidence type="ECO:0000256" key="3">
    <source>
        <dbReference type="ARBA" id="ARBA00022483"/>
    </source>
</evidence>
<gene>
    <name evidence="6" type="ORF">SERLA73DRAFT_172795</name>
</gene>
<reference evidence="7" key="1">
    <citation type="journal article" date="2011" name="Science">
        <title>The plant cell wall-decomposing machinery underlies the functional diversity of forest fungi.</title>
        <authorList>
            <person name="Eastwood D.C."/>
            <person name="Floudas D."/>
            <person name="Binder M."/>
            <person name="Majcherczyk A."/>
            <person name="Schneider P."/>
            <person name="Aerts A."/>
            <person name="Asiegbu F.O."/>
            <person name="Baker S.E."/>
            <person name="Barry K."/>
            <person name="Bendiksby M."/>
            <person name="Blumentritt M."/>
            <person name="Coutinho P.M."/>
            <person name="Cullen D."/>
            <person name="de Vries R.P."/>
            <person name="Gathman A."/>
            <person name="Goodell B."/>
            <person name="Henrissat B."/>
            <person name="Ihrmark K."/>
            <person name="Kauserud H."/>
            <person name="Kohler A."/>
            <person name="LaButti K."/>
            <person name="Lapidus A."/>
            <person name="Lavin J.L."/>
            <person name="Lee Y.-H."/>
            <person name="Lindquist E."/>
            <person name="Lilly W."/>
            <person name="Lucas S."/>
            <person name="Morin E."/>
            <person name="Murat C."/>
            <person name="Oguiza J.A."/>
            <person name="Park J."/>
            <person name="Pisabarro A.G."/>
            <person name="Riley R."/>
            <person name="Rosling A."/>
            <person name="Salamov A."/>
            <person name="Schmidt O."/>
            <person name="Schmutz J."/>
            <person name="Skrede I."/>
            <person name="Stenlid J."/>
            <person name="Wiebenga A."/>
            <person name="Xie X."/>
            <person name="Kuees U."/>
            <person name="Hibbett D.S."/>
            <person name="Hoffmeister D."/>
            <person name="Hoegberg N."/>
            <person name="Martin F."/>
            <person name="Grigoriev I.V."/>
            <person name="Watkinson S.C."/>
        </authorList>
    </citation>
    <scope>NUCLEOTIDE SEQUENCE [LARGE SCALE GENOMIC DNA]</scope>
    <source>
        <strain evidence="7">strain S7.3</strain>
    </source>
</reference>
<comment type="similarity">
    <text evidence="1 4">Belongs to the EXO70 family.</text>
</comment>
<name>F8QGM5_SERL3</name>
<dbReference type="InterPro" id="IPR004140">
    <property type="entry name" value="Exo70"/>
</dbReference>
<evidence type="ECO:0000256" key="4">
    <source>
        <dbReference type="RuleBase" id="RU365026"/>
    </source>
</evidence>
<dbReference type="InterPro" id="IPR046364">
    <property type="entry name" value="Exo70_C"/>
</dbReference>
<evidence type="ECO:0000259" key="5">
    <source>
        <dbReference type="Pfam" id="PF03081"/>
    </source>
</evidence>
<comment type="subcellular location">
    <subcellularLocation>
        <location evidence="4">Bud</location>
    </subcellularLocation>
    <subcellularLocation>
        <location evidence="4">Bud neck</location>
    </subcellularLocation>
</comment>
<dbReference type="EMBL" id="GL945502">
    <property type="protein sequence ID" value="EGN92571.1"/>
    <property type="molecule type" value="Genomic_DNA"/>
</dbReference>
<keyword evidence="7" id="KW-1185">Reference proteome</keyword>
<dbReference type="GO" id="GO:0006887">
    <property type="term" value="P:exocytosis"/>
    <property type="evidence" value="ECO:0007669"/>
    <property type="project" value="UniProtKB-KW"/>
</dbReference>
<dbReference type="PANTHER" id="PTHR12542:SF41">
    <property type="entry name" value="EXOCYST COMPLEX COMPONENT 7"/>
    <property type="match status" value="1"/>
</dbReference>
<keyword evidence="2 4" id="KW-0813">Transport</keyword>
<dbReference type="Proteomes" id="UP000008063">
    <property type="component" value="Unassembled WGS sequence"/>
</dbReference>
<dbReference type="eggNOG" id="KOG2344">
    <property type="taxonomic scope" value="Eukaryota"/>
</dbReference>
<dbReference type="InParanoid" id="F8QGM5"/>
<dbReference type="STRING" id="936435.F8QGM5"/>
<dbReference type="Gene3D" id="1.20.1280.170">
    <property type="entry name" value="Exocyst complex component Exo70"/>
    <property type="match status" value="1"/>
</dbReference>
<protein>
    <recommendedName>
        <fullName evidence="4">Exocyst complex protein EXO70</fullName>
    </recommendedName>
</protein>
<evidence type="ECO:0000256" key="2">
    <source>
        <dbReference type="ARBA" id="ARBA00022448"/>
    </source>
</evidence>
<dbReference type="OrthoDB" id="1922221at2759"/>
<dbReference type="InterPro" id="IPR016159">
    <property type="entry name" value="Cullin_repeat-like_dom_sf"/>
</dbReference>
<dbReference type="OMA" id="GIIRAGP"/>
<accession>F8QGM5</accession>
<dbReference type="PANTHER" id="PTHR12542">
    <property type="entry name" value="EXOCYST COMPLEX PROTEIN EXO70"/>
    <property type="match status" value="1"/>
</dbReference>
<organism evidence="7">
    <name type="scientific">Serpula lacrymans var. lacrymans (strain S7.3)</name>
    <name type="common">Dry rot fungus</name>
    <dbReference type="NCBI Taxonomy" id="936435"/>
    <lineage>
        <taxon>Eukaryota</taxon>
        <taxon>Fungi</taxon>
        <taxon>Dikarya</taxon>
        <taxon>Basidiomycota</taxon>
        <taxon>Agaricomycotina</taxon>
        <taxon>Agaricomycetes</taxon>
        <taxon>Agaricomycetidae</taxon>
        <taxon>Boletales</taxon>
        <taxon>Coniophorineae</taxon>
        <taxon>Serpulaceae</taxon>
        <taxon>Serpula</taxon>
    </lineage>
</organism>
<evidence type="ECO:0000313" key="7">
    <source>
        <dbReference type="Proteomes" id="UP000008063"/>
    </source>
</evidence>
<dbReference type="GO" id="GO:0015031">
    <property type="term" value="P:protein transport"/>
    <property type="evidence" value="ECO:0007669"/>
    <property type="project" value="UniProtKB-KW"/>
</dbReference>